<dbReference type="Pfam" id="PF00528">
    <property type="entry name" value="BPD_transp_1"/>
    <property type="match status" value="1"/>
</dbReference>
<organism evidence="9 10">
    <name type="scientific">Candidatus Limivivens intestinipullorum</name>
    <dbReference type="NCBI Taxonomy" id="2840858"/>
    <lineage>
        <taxon>Bacteria</taxon>
        <taxon>Bacillati</taxon>
        <taxon>Bacillota</taxon>
        <taxon>Clostridia</taxon>
        <taxon>Lachnospirales</taxon>
        <taxon>Lachnospiraceae</taxon>
        <taxon>Lachnospiraceae incertae sedis</taxon>
        <taxon>Candidatus Limivivens</taxon>
    </lineage>
</organism>
<evidence type="ECO:0000256" key="3">
    <source>
        <dbReference type="ARBA" id="ARBA00022475"/>
    </source>
</evidence>
<accession>A0A9D1EWD6</accession>
<evidence type="ECO:0000256" key="5">
    <source>
        <dbReference type="ARBA" id="ARBA00022989"/>
    </source>
</evidence>
<keyword evidence="3" id="KW-1003">Cell membrane</keyword>
<feature type="transmembrane region" description="Helical" evidence="7">
    <location>
        <begin position="259"/>
        <end position="286"/>
    </location>
</feature>
<feature type="domain" description="ABC transmembrane type-1" evidence="8">
    <location>
        <begin position="73"/>
        <end position="287"/>
    </location>
</feature>
<dbReference type="PANTHER" id="PTHR30193">
    <property type="entry name" value="ABC TRANSPORTER PERMEASE PROTEIN"/>
    <property type="match status" value="1"/>
</dbReference>
<reference evidence="9" key="2">
    <citation type="journal article" date="2021" name="PeerJ">
        <title>Extensive microbial diversity within the chicken gut microbiome revealed by metagenomics and culture.</title>
        <authorList>
            <person name="Gilroy R."/>
            <person name="Ravi A."/>
            <person name="Getino M."/>
            <person name="Pursley I."/>
            <person name="Horton D.L."/>
            <person name="Alikhan N.F."/>
            <person name="Baker D."/>
            <person name="Gharbi K."/>
            <person name="Hall N."/>
            <person name="Watson M."/>
            <person name="Adriaenssens E.M."/>
            <person name="Foster-Nyarko E."/>
            <person name="Jarju S."/>
            <person name="Secka A."/>
            <person name="Antonio M."/>
            <person name="Oren A."/>
            <person name="Chaudhuri R.R."/>
            <person name="La Ragione R."/>
            <person name="Hildebrand F."/>
            <person name="Pallen M.J."/>
        </authorList>
    </citation>
    <scope>NUCLEOTIDE SEQUENCE</scope>
    <source>
        <strain evidence="9">CHK190-19873</strain>
    </source>
</reference>
<keyword evidence="2 7" id="KW-0813">Transport</keyword>
<proteinExistence type="inferred from homology"/>
<feature type="transmembrane region" description="Helical" evidence="7">
    <location>
        <begin position="21"/>
        <end position="43"/>
    </location>
</feature>
<evidence type="ECO:0000313" key="9">
    <source>
        <dbReference type="EMBL" id="HIS33059.1"/>
    </source>
</evidence>
<dbReference type="SUPFAM" id="SSF161098">
    <property type="entry name" value="MetI-like"/>
    <property type="match status" value="1"/>
</dbReference>
<keyword evidence="4 7" id="KW-0812">Transmembrane</keyword>
<keyword evidence="6 7" id="KW-0472">Membrane</keyword>
<dbReference type="InterPro" id="IPR000515">
    <property type="entry name" value="MetI-like"/>
</dbReference>
<dbReference type="EMBL" id="DVIQ01000110">
    <property type="protein sequence ID" value="HIS33059.1"/>
    <property type="molecule type" value="Genomic_DNA"/>
</dbReference>
<reference evidence="9" key="1">
    <citation type="submission" date="2020-10" db="EMBL/GenBank/DDBJ databases">
        <authorList>
            <person name="Gilroy R."/>
        </authorList>
    </citation>
    <scope>NUCLEOTIDE SEQUENCE</scope>
    <source>
        <strain evidence="9">CHK190-19873</strain>
    </source>
</reference>
<evidence type="ECO:0000256" key="4">
    <source>
        <dbReference type="ARBA" id="ARBA00022692"/>
    </source>
</evidence>
<dbReference type="GO" id="GO:0005886">
    <property type="term" value="C:plasma membrane"/>
    <property type="evidence" value="ECO:0007669"/>
    <property type="project" value="UniProtKB-SubCell"/>
</dbReference>
<feature type="transmembrane region" description="Helical" evidence="7">
    <location>
        <begin position="160"/>
        <end position="180"/>
    </location>
</feature>
<keyword evidence="5 7" id="KW-1133">Transmembrane helix</keyword>
<evidence type="ECO:0000256" key="6">
    <source>
        <dbReference type="ARBA" id="ARBA00023136"/>
    </source>
</evidence>
<dbReference type="InterPro" id="IPR035906">
    <property type="entry name" value="MetI-like_sf"/>
</dbReference>
<evidence type="ECO:0000256" key="1">
    <source>
        <dbReference type="ARBA" id="ARBA00004651"/>
    </source>
</evidence>
<dbReference type="PANTHER" id="PTHR30193:SF1">
    <property type="entry name" value="ABC TRANSPORTER PERMEASE PROTEIN YESP-RELATED"/>
    <property type="match status" value="1"/>
</dbReference>
<dbReference type="InterPro" id="IPR051393">
    <property type="entry name" value="ABC_transporter_permease"/>
</dbReference>
<dbReference type="PROSITE" id="PS50928">
    <property type="entry name" value="ABC_TM1"/>
    <property type="match status" value="1"/>
</dbReference>
<dbReference type="Proteomes" id="UP000823935">
    <property type="component" value="Unassembled WGS sequence"/>
</dbReference>
<dbReference type="CDD" id="cd06261">
    <property type="entry name" value="TM_PBP2"/>
    <property type="match status" value="1"/>
</dbReference>
<dbReference type="Gene3D" id="1.10.3720.10">
    <property type="entry name" value="MetI-like"/>
    <property type="match status" value="1"/>
</dbReference>
<name>A0A9D1EWD6_9FIRM</name>
<evidence type="ECO:0000256" key="7">
    <source>
        <dbReference type="RuleBase" id="RU363032"/>
    </source>
</evidence>
<comment type="similarity">
    <text evidence="7">Belongs to the binding-protein-dependent transport system permease family.</text>
</comment>
<feature type="transmembrane region" description="Helical" evidence="7">
    <location>
        <begin position="111"/>
        <end position="128"/>
    </location>
</feature>
<evidence type="ECO:0000313" key="10">
    <source>
        <dbReference type="Proteomes" id="UP000823935"/>
    </source>
</evidence>
<gene>
    <name evidence="9" type="ORF">IAB44_16165</name>
</gene>
<dbReference type="GO" id="GO:0055085">
    <property type="term" value="P:transmembrane transport"/>
    <property type="evidence" value="ECO:0007669"/>
    <property type="project" value="InterPro"/>
</dbReference>
<sequence>MRKKFKINIYKESTAGILFTLPFTIGFLLFLVVPLGISLYYAFCDYNILSPAVFTGLKNFQTMLKDNLFWKSLQVTFFYAVVSVPLKLAFALLVAVLFLKTSKASAIYRAVYYLPSIIGGSVAVSILWKRMFAMDGTINRLLQGIGLNVNIAWLGNTDTAIWTLIILTVWQFGSSMLIFLSSLKQIPSSFYEAATVDGAGKWKQFVSITLPLLTPTIFFNLVMQMINALLAFTQCFIITQGQPLNSTLFYMVHMYNQTFVSYNAGYGAALAWVMILIVGTVTGLLFATKKRWVYDGGF</sequence>
<evidence type="ECO:0000256" key="2">
    <source>
        <dbReference type="ARBA" id="ARBA00022448"/>
    </source>
</evidence>
<protein>
    <submittedName>
        <fullName evidence="9">Sugar ABC transporter permease</fullName>
    </submittedName>
</protein>
<feature type="transmembrane region" description="Helical" evidence="7">
    <location>
        <begin position="77"/>
        <end position="99"/>
    </location>
</feature>
<comment type="subcellular location">
    <subcellularLocation>
        <location evidence="1 7">Cell membrane</location>
        <topology evidence="1 7">Multi-pass membrane protein</topology>
    </subcellularLocation>
</comment>
<comment type="caution">
    <text evidence="9">The sequence shown here is derived from an EMBL/GenBank/DDBJ whole genome shotgun (WGS) entry which is preliminary data.</text>
</comment>
<evidence type="ECO:0000259" key="8">
    <source>
        <dbReference type="PROSITE" id="PS50928"/>
    </source>
</evidence>
<dbReference type="AlphaFoldDB" id="A0A9D1EWD6"/>